<proteinExistence type="predicted"/>
<name>A0ABV8KF86_9ACTN</name>
<comment type="caution">
    <text evidence="3">The sequence shown here is derived from an EMBL/GenBank/DDBJ whole genome shotgun (WGS) entry which is preliminary data.</text>
</comment>
<dbReference type="InterPro" id="IPR015943">
    <property type="entry name" value="WD40/YVTN_repeat-like_dom_sf"/>
</dbReference>
<dbReference type="EMBL" id="JBHSBN010000001">
    <property type="protein sequence ID" value="MFC4104710.1"/>
    <property type="molecule type" value="Genomic_DNA"/>
</dbReference>
<evidence type="ECO:0000313" key="3">
    <source>
        <dbReference type="EMBL" id="MFC4104710.1"/>
    </source>
</evidence>
<feature type="region of interest" description="Disordered" evidence="1">
    <location>
        <begin position="164"/>
        <end position="222"/>
    </location>
</feature>
<reference evidence="4" key="1">
    <citation type="journal article" date="2019" name="Int. J. Syst. Evol. Microbiol.">
        <title>The Global Catalogue of Microorganisms (GCM) 10K type strain sequencing project: providing services to taxonomists for standard genome sequencing and annotation.</title>
        <authorList>
            <consortium name="The Broad Institute Genomics Platform"/>
            <consortium name="The Broad Institute Genome Sequencing Center for Infectious Disease"/>
            <person name="Wu L."/>
            <person name="Ma J."/>
        </authorList>
    </citation>
    <scope>NUCLEOTIDE SEQUENCE [LARGE SCALE GENOMIC DNA]</scope>
    <source>
        <strain evidence="4">2902at01</strain>
    </source>
</reference>
<keyword evidence="2" id="KW-0472">Membrane</keyword>
<evidence type="ECO:0008006" key="5">
    <source>
        <dbReference type="Google" id="ProtNLM"/>
    </source>
</evidence>
<feature type="compositionally biased region" description="Gly residues" evidence="1">
    <location>
        <begin position="182"/>
        <end position="193"/>
    </location>
</feature>
<dbReference type="Gene3D" id="2.130.10.10">
    <property type="entry name" value="YVTN repeat-like/Quinoprotein amine dehydrogenase"/>
    <property type="match status" value="1"/>
</dbReference>
<sequence length="431" mass="44244">MPDLDIRLRRERADLLATIDQPALDRIRDRARGLRRRRAARTGAGLLATLVTVALAVGPWRAADPPPADRAASPPPTVPVYGDAGITITGLTGDSVLRLSGPVTDVEFADADIGFLAYTCACPLRLLRTADGGRTWHAAALPAELGNHADVDLMAFADGRLAAAPATPGSSAPDATGSAAPGSGGTVRPGGPVGYRTSDGADTWQPAVAGSAPAPFARPDDRLRLRPGAGRCDGSVEVWPDGLPQVAPLLVQPGIGVCSVAPVPAGDGTRWVGGTSGDRAALAATRDGGRSWRTVLLDAPARDVATVEVATLGSHVYAAVLDRNRSVPALLHSSDGGRSFSRTGSGPPTGLPGLAGAMVPLLDGRLLVAGTDQRWYLSADDGATFARAGGSLPAVGRLARTPAGYVAYDLFGGGWVAFSRNGLTWHKLQVN</sequence>
<keyword evidence="2" id="KW-1133">Transmembrane helix</keyword>
<dbReference type="CDD" id="cd15482">
    <property type="entry name" value="Sialidase_non-viral"/>
    <property type="match status" value="1"/>
</dbReference>
<gene>
    <name evidence="3" type="ORF">ACFOX0_01990</name>
</gene>
<accession>A0ABV8KF86</accession>
<protein>
    <recommendedName>
        <fullName evidence="5">Photosynthesis system II assembly factor Ycf48/Hcf136-like domain-containing protein</fullName>
    </recommendedName>
</protein>
<keyword evidence="4" id="KW-1185">Reference proteome</keyword>
<dbReference type="Proteomes" id="UP001595868">
    <property type="component" value="Unassembled WGS sequence"/>
</dbReference>
<keyword evidence="2" id="KW-0812">Transmembrane</keyword>
<organism evidence="3 4">
    <name type="scientific">Micromonospora zhanjiangensis</name>
    <dbReference type="NCBI Taxonomy" id="1522057"/>
    <lineage>
        <taxon>Bacteria</taxon>
        <taxon>Bacillati</taxon>
        <taxon>Actinomycetota</taxon>
        <taxon>Actinomycetes</taxon>
        <taxon>Micromonosporales</taxon>
        <taxon>Micromonosporaceae</taxon>
        <taxon>Micromonospora</taxon>
    </lineage>
</organism>
<evidence type="ECO:0000256" key="1">
    <source>
        <dbReference type="SAM" id="MobiDB-lite"/>
    </source>
</evidence>
<feature type="transmembrane region" description="Helical" evidence="2">
    <location>
        <begin position="39"/>
        <end position="60"/>
    </location>
</feature>
<dbReference type="SUPFAM" id="SSF110296">
    <property type="entry name" value="Oligoxyloglucan reducing end-specific cellobiohydrolase"/>
    <property type="match status" value="2"/>
</dbReference>
<dbReference type="RefSeq" id="WP_377541633.1">
    <property type="nucleotide sequence ID" value="NZ_JBHSBN010000001.1"/>
</dbReference>
<evidence type="ECO:0000256" key="2">
    <source>
        <dbReference type="SAM" id="Phobius"/>
    </source>
</evidence>
<feature type="compositionally biased region" description="Low complexity" evidence="1">
    <location>
        <begin position="164"/>
        <end position="181"/>
    </location>
</feature>
<evidence type="ECO:0000313" key="4">
    <source>
        <dbReference type="Proteomes" id="UP001595868"/>
    </source>
</evidence>